<dbReference type="GO" id="GO:0005886">
    <property type="term" value="C:plasma membrane"/>
    <property type="evidence" value="ECO:0007669"/>
    <property type="project" value="TreeGrafter"/>
</dbReference>
<evidence type="ECO:0000256" key="2">
    <source>
        <dbReference type="ARBA" id="ARBA00022723"/>
    </source>
</evidence>
<evidence type="ECO:0000259" key="7">
    <source>
        <dbReference type="Pfam" id="PF07732"/>
    </source>
</evidence>
<dbReference type="InterPro" id="IPR011706">
    <property type="entry name" value="Cu-oxidase_C"/>
</dbReference>
<evidence type="ECO:0000313" key="9">
    <source>
        <dbReference type="Proteomes" id="UP001152798"/>
    </source>
</evidence>
<dbReference type="GO" id="GO:0005507">
    <property type="term" value="F:copper ion binding"/>
    <property type="evidence" value="ECO:0007669"/>
    <property type="project" value="InterPro"/>
</dbReference>
<keyword evidence="3" id="KW-0560">Oxidoreductase</keyword>
<evidence type="ECO:0000256" key="4">
    <source>
        <dbReference type="SAM" id="SignalP"/>
    </source>
</evidence>
<name>A0A9P0HE53_NEZVI</name>
<dbReference type="FunFam" id="2.60.40.420:FF:000045">
    <property type="entry name" value="Laccase 2"/>
    <property type="match status" value="1"/>
</dbReference>
<feature type="signal peptide" evidence="4">
    <location>
        <begin position="1"/>
        <end position="18"/>
    </location>
</feature>
<keyword evidence="9" id="KW-1185">Reference proteome</keyword>
<dbReference type="PANTHER" id="PTHR11709:SF232">
    <property type="entry name" value="STRAW, ISOFORM G"/>
    <property type="match status" value="1"/>
</dbReference>
<feature type="domain" description="Plastocyanin-like" evidence="6">
    <location>
        <begin position="489"/>
        <end position="614"/>
    </location>
</feature>
<accession>A0A9P0HE53</accession>
<evidence type="ECO:0000259" key="6">
    <source>
        <dbReference type="Pfam" id="PF07731"/>
    </source>
</evidence>
<dbReference type="CDD" id="cd13905">
    <property type="entry name" value="CuRO_3_tcLLC2_insect_like"/>
    <property type="match status" value="1"/>
</dbReference>
<dbReference type="Pfam" id="PF07731">
    <property type="entry name" value="Cu-oxidase_2"/>
    <property type="match status" value="1"/>
</dbReference>
<dbReference type="InterPro" id="IPR033138">
    <property type="entry name" value="Cu_oxidase_CS"/>
</dbReference>
<dbReference type="Gene3D" id="2.60.40.420">
    <property type="entry name" value="Cupredoxins - blue copper proteins"/>
    <property type="match status" value="3"/>
</dbReference>
<dbReference type="InterPro" id="IPR002355">
    <property type="entry name" value="Cu_oxidase_Cu_BS"/>
</dbReference>
<dbReference type="EMBL" id="OV725080">
    <property type="protein sequence ID" value="CAH1400295.1"/>
    <property type="molecule type" value="Genomic_DNA"/>
</dbReference>
<dbReference type="Proteomes" id="UP001152798">
    <property type="component" value="Chromosome 4"/>
</dbReference>
<sequence length="637" mass="71685">MTVLNSLVFVIYAMIVTGHVLGNQNTSDFHETNFTRGEECARKCDGVPKTCYFLFVIKRYTTVGGACGNCLKGVFEDCFLPKCVTADGAWRSTINVNRQMPGPPIEVCRGDKVVVDVVNQMPDGTTSMHWHGINQYGSQYSDGVPYVTQCPISPGTTFRYVFKVDIAGTNFYHSHTAVQKVDGLVGPLIVKEIEQEEPLLPLYDEDLPEHVIMIQDWTKIPGEHFIPGVRNGSRSPSAYLINGRSMYYLRNSSLKLPLSEFIIEKGKRYRFRLIGSTCLTCAVVVKFQGHRVLAISADGGLRFKPIPVDTIVLNSGERFDVILEANQTEDLYLLHLQSLGKFCSPEPYVALLSYKSVVEHKSKDIGLPKPLSYEELGVIFNAVMSTCDGKNSNEVCISHLEGVEDAIEHKLSKKSYHQLHIALGEYQYDDDDLFRSGTYQPYDEPADGVRVKVLVNNISFMSPPSPLISQFYDIPKNCLCQEECYQPTKEKPCSCVNLYSIPLGAVVDLIIYDTDDRKFFSHPMHLHGYNFYLLEMGVLKENNEDKRMELASISKKLKEDNLNLKLRPMRDSISIPAGGYALVRFIANNPGFWLIHCHYAFHLDSGMAAVLKIGEKHHLPEIPNKFPKCGNFMQNVL</sequence>
<protein>
    <submittedName>
        <fullName evidence="8">Uncharacterized protein</fullName>
    </submittedName>
</protein>
<feature type="domain" description="Plastocyanin-like" evidence="7">
    <location>
        <begin position="86"/>
        <end position="192"/>
    </location>
</feature>
<dbReference type="PANTHER" id="PTHR11709">
    <property type="entry name" value="MULTI-COPPER OXIDASE"/>
    <property type="match status" value="1"/>
</dbReference>
<evidence type="ECO:0000256" key="1">
    <source>
        <dbReference type="ARBA" id="ARBA00010609"/>
    </source>
</evidence>
<dbReference type="GO" id="GO:0016491">
    <property type="term" value="F:oxidoreductase activity"/>
    <property type="evidence" value="ECO:0007669"/>
    <property type="project" value="UniProtKB-KW"/>
</dbReference>
<dbReference type="InterPro" id="IPR011707">
    <property type="entry name" value="Cu-oxidase-like_N"/>
</dbReference>
<dbReference type="InterPro" id="IPR008972">
    <property type="entry name" value="Cupredoxin"/>
</dbReference>
<proteinExistence type="inferred from homology"/>
<keyword evidence="2" id="KW-0479">Metal-binding</keyword>
<evidence type="ECO:0000259" key="5">
    <source>
        <dbReference type="Pfam" id="PF00394"/>
    </source>
</evidence>
<evidence type="ECO:0000256" key="3">
    <source>
        <dbReference type="ARBA" id="ARBA00023002"/>
    </source>
</evidence>
<organism evidence="8 9">
    <name type="scientific">Nezara viridula</name>
    <name type="common">Southern green stink bug</name>
    <name type="synonym">Cimex viridulus</name>
    <dbReference type="NCBI Taxonomy" id="85310"/>
    <lineage>
        <taxon>Eukaryota</taxon>
        <taxon>Metazoa</taxon>
        <taxon>Ecdysozoa</taxon>
        <taxon>Arthropoda</taxon>
        <taxon>Hexapoda</taxon>
        <taxon>Insecta</taxon>
        <taxon>Pterygota</taxon>
        <taxon>Neoptera</taxon>
        <taxon>Paraneoptera</taxon>
        <taxon>Hemiptera</taxon>
        <taxon>Heteroptera</taxon>
        <taxon>Panheteroptera</taxon>
        <taxon>Pentatomomorpha</taxon>
        <taxon>Pentatomoidea</taxon>
        <taxon>Pentatomidae</taxon>
        <taxon>Pentatominae</taxon>
        <taxon>Nezara</taxon>
    </lineage>
</organism>
<evidence type="ECO:0000313" key="8">
    <source>
        <dbReference type="EMBL" id="CAH1400295.1"/>
    </source>
</evidence>
<dbReference type="Pfam" id="PF07732">
    <property type="entry name" value="Cu-oxidase_3"/>
    <property type="match status" value="1"/>
</dbReference>
<dbReference type="PROSITE" id="PS00079">
    <property type="entry name" value="MULTICOPPER_OXIDASE1"/>
    <property type="match status" value="1"/>
</dbReference>
<reference evidence="8" key="1">
    <citation type="submission" date="2022-01" db="EMBL/GenBank/DDBJ databases">
        <authorList>
            <person name="King R."/>
        </authorList>
    </citation>
    <scope>NUCLEOTIDE SEQUENCE</scope>
</reference>
<dbReference type="OrthoDB" id="2121828at2759"/>
<dbReference type="Pfam" id="PF00394">
    <property type="entry name" value="Cu-oxidase"/>
    <property type="match status" value="1"/>
</dbReference>
<feature type="chain" id="PRO_5040474281" evidence="4">
    <location>
        <begin position="19"/>
        <end position="637"/>
    </location>
</feature>
<dbReference type="GO" id="GO:0006826">
    <property type="term" value="P:iron ion transport"/>
    <property type="evidence" value="ECO:0007669"/>
    <property type="project" value="TreeGrafter"/>
</dbReference>
<comment type="similarity">
    <text evidence="1">Belongs to the multicopper oxidase family.</text>
</comment>
<dbReference type="SUPFAM" id="SSF49503">
    <property type="entry name" value="Cupredoxins"/>
    <property type="match status" value="3"/>
</dbReference>
<dbReference type="InterPro" id="IPR045087">
    <property type="entry name" value="Cu-oxidase_fam"/>
</dbReference>
<feature type="domain" description="Plastocyanin-like" evidence="5">
    <location>
        <begin position="210"/>
        <end position="340"/>
    </location>
</feature>
<dbReference type="CDD" id="cd13858">
    <property type="entry name" value="CuRO_1_tcLCC2_insect_like"/>
    <property type="match status" value="1"/>
</dbReference>
<gene>
    <name evidence="8" type="ORF">NEZAVI_LOCUS9569</name>
</gene>
<dbReference type="PROSITE" id="PS00080">
    <property type="entry name" value="MULTICOPPER_OXIDASE2"/>
    <property type="match status" value="1"/>
</dbReference>
<keyword evidence="4" id="KW-0732">Signal</keyword>
<dbReference type="AlphaFoldDB" id="A0A9P0HE53"/>
<dbReference type="CDD" id="cd13884">
    <property type="entry name" value="CuRO_2_tcLCC_insect_like"/>
    <property type="match status" value="1"/>
</dbReference>
<dbReference type="InterPro" id="IPR001117">
    <property type="entry name" value="Cu-oxidase_2nd"/>
</dbReference>